<dbReference type="Pfam" id="PF00072">
    <property type="entry name" value="Response_reg"/>
    <property type="match status" value="1"/>
</dbReference>
<evidence type="ECO:0000313" key="7">
    <source>
        <dbReference type="EMBL" id="OAI11959.1"/>
    </source>
</evidence>
<dbReference type="PANTHER" id="PTHR45138">
    <property type="entry name" value="REGULATORY COMPONENTS OF SENSORY TRANSDUCTION SYSTEM"/>
    <property type="match status" value="1"/>
</dbReference>
<dbReference type="InterPro" id="IPR029787">
    <property type="entry name" value="Nucleotide_cyclase"/>
</dbReference>
<proteinExistence type="predicted"/>
<dbReference type="GO" id="GO:0043709">
    <property type="term" value="P:cell adhesion involved in single-species biofilm formation"/>
    <property type="evidence" value="ECO:0007669"/>
    <property type="project" value="TreeGrafter"/>
</dbReference>
<dbReference type="Gene3D" id="3.30.70.270">
    <property type="match status" value="1"/>
</dbReference>
<evidence type="ECO:0000259" key="6">
    <source>
        <dbReference type="PROSITE" id="PS50887"/>
    </source>
</evidence>
<protein>
    <recommendedName>
        <fullName evidence="2">diguanylate cyclase</fullName>
        <ecNumber evidence="2">2.7.7.65</ecNumber>
    </recommendedName>
</protein>
<organism evidence="7 8">
    <name type="scientific">Methylomonas koyamae</name>
    <dbReference type="NCBI Taxonomy" id="702114"/>
    <lineage>
        <taxon>Bacteria</taxon>
        <taxon>Pseudomonadati</taxon>
        <taxon>Pseudomonadota</taxon>
        <taxon>Gammaproteobacteria</taxon>
        <taxon>Methylococcales</taxon>
        <taxon>Methylococcaceae</taxon>
        <taxon>Methylomonas</taxon>
    </lineage>
</organism>
<evidence type="ECO:0000256" key="1">
    <source>
        <dbReference type="ARBA" id="ARBA00001946"/>
    </source>
</evidence>
<dbReference type="STRING" id="702114.A1355_15025"/>
<dbReference type="PROSITE" id="PS50110">
    <property type="entry name" value="RESPONSE_REGULATORY"/>
    <property type="match status" value="1"/>
</dbReference>
<dbReference type="GO" id="GO:1902201">
    <property type="term" value="P:negative regulation of bacterial-type flagellum-dependent cell motility"/>
    <property type="evidence" value="ECO:0007669"/>
    <property type="project" value="TreeGrafter"/>
</dbReference>
<dbReference type="RefSeq" id="WP_064031559.1">
    <property type="nucleotide sequence ID" value="NZ_LUUK01000225.1"/>
</dbReference>
<dbReference type="CDD" id="cd01949">
    <property type="entry name" value="GGDEF"/>
    <property type="match status" value="1"/>
</dbReference>
<dbReference type="InterPro" id="IPR000160">
    <property type="entry name" value="GGDEF_dom"/>
</dbReference>
<dbReference type="SUPFAM" id="SSF52172">
    <property type="entry name" value="CheY-like"/>
    <property type="match status" value="1"/>
</dbReference>
<comment type="caution">
    <text evidence="7">The sequence shown here is derived from an EMBL/GenBank/DDBJ whole genome shotgun (WGS) entry which is preliminary data.</text>
</comment>
<dbReference type="InterPro" id="IPR050469">
    <property type="entry name" value="Diguanylate_Cyclase"/>
</dbReference>
<keyword evidence="4" id="KW-0597">Phosphoprotein</keyword>
<name>A0A177N431_9GAMM</name>
<dbReference type="Gene3D" id="6.10.250.690">
    <property type="match status" value="1"/>
</dbReference>
<dbReference type="EC" id="2.7.7.65" evidence="2"/>
<dbReference type="NCBIfam" id="TIGR00254">
    <property type="entry name" value="GGDEF"/>
    <property type="match status" value="1"/>
</dbReference>
<dbReference type="OrthoDB" id="9812260at2"/>
<dbReference type="Proteomes" id="UP000077628">
    <property type="component" value="Unassembled WGS sequence"/>
</dbReference>
<dbReference type="SMART" id="SM00448">
    <property type="entry name" value="REC"/>
    <property type="match status" value="1"/>
</dbReference>
<dbReference type="Pfam" id="PF00990">
    <property type="entry name" value="GGDEF"/>
    <property type="match status" value="1"/>
</dbReference>
<reference evidence="8" key="1">
    <citation type="submission" date="2016-03" db="EMBL/GenBank/DDBJ databases">
        <authorList>
            <person name="Heylen K."/>
            <person name="De Vos P."/>
            <person name="Vekeman B."/>
        </authorList>
    </citation>
    <scope>NUCLEOTIDE SEQUENCE [LARGE SCALE GENOMIC DNA]</scope>
    <source>
        <strain evidence="8">R-45383</strain>
    </source>
</reference>
<feature type="modified residue" description="4-aspartylphosphate" evidence="4">
    <location>
        <position position="56"/>
    </location>
</feature>
<dbReference type="FunFam" id="3.30.70.270:FF:000001">
    <property type="entry name" value="Diguanylate cyclase domain protein"/>
    <property type="match status" value="1"/>
</dbReference>
<feature type="domain" description="GGDEF" evidence="6">
    <location>
        <begin position="166"/>
        <end position="303"/>
    </location>
</feature>
<evidence type="ECO:0000256" key="4">
    <source>
        <dbReference type="PROSITE-ProRule" id="PRU00169"/>
    </source>
</evidence>
<dbReference type="InterPro" id="IPR011006">
    <property type="entry name" value="CheY-like_superfamily"/>
</dbReference>
<dbReference type="AlphaFoldDB" id="A0A177N431"/>
<dbReference type="PANTHER" id="PTHR45138:SF9">
    <property type="entry name" value="DIGUANYLATE CYCLASE DGCM-RELATED"/>
    <property type="match status" value="1"/>
</dbReference>
<evidence type="ECO:0000256" key="3">
    <source>
        <dbReference type="ARBA" id="ARBA00034247"/>
    </source>
</evidence>
<keyword evidence="8" id="KW-1185">Reference proteome</keyword>
<evidence type="ECO:0000259" key="5">
    <source>
        <dbReference type="PROSITE" id="PS50110"/>
    </source>
</evidence>
<dbReference type="SUPFAM" id="SSF55073">
    <property type="entry name" value="Nucleotide cyclase"/>
    <property type="match status" value="1"/>
</dbReference>
<comment type="cofactor">
    <cofactor evidence="1">
        <name>Mg(2+)</name>
        <dbReference type="ChEBI" id="CHEBI:18420"/>
    </cofactor>
</comment>
<accession>A0A177N431</accession>
<dbReference type="GO" id="GO:0052621">
    <property type="term" value="F:diguanylate cyclase activity"/>
    <property type="evidence" value="ECO:0007669"/>
    <property type="project" value="UniProtKB-EC"/>
</dbReference>
<dbReference type="GO" id="GO:0005886">
    <property type="term" value="C:plasma membrane"/>
    <property type="evidence" value="ECO:0007669"/>
    <property type="project" value="TreeGrafter"/>
</dbReference>
<dbReference type="GO" id="GO:0000160">
    <property type="term" value="P:phosphorelay signal transduction system"/>
    <property type="evidence" value="ECO:0007669"/>
    <property type="project" value="InterPro"/>
</dbReference>
<gene>
    <name evidence="7" type="ORF">A1355_15025</name>
</gene>
<dbReference type="InterPro" id="IPR043128">
    <property type="entry name" value="Rev_trsase/Diguanyl_cyclase"/>
</dbReference>
<evidence type="ECO:0000313" key="8">
    <source>
        <dbReference type="Proteomes" id="UP000077628"/>
    </source>
</evidence>
<dbReference type="Gene3D" id="3.40.50.2300">
    <property type="match status" value="1"/>
</dbReference>
<dbReference type="InterPro" id="IPR001789">
    <property type="entry name" value="Sig_transdc_resp-reg_receiver"/>
</dbReference>
<dbReference type="PROSITE" id="PS50887">
    <property type="entry name" value="GGDEF"/>
    <property type="match status" value="1"/>
</dbReference>
<sequence>MENINQHKILAVDDSPENLDLIKNILEPHYQVKVAVRGDLALQIANTQDLDLILLDIMLDDMDGYEICKRLKSHDKTRNIPIIFLTAKRSEEDEVHGFRIGGNDYITKPFSPSIVLARVKTQIQLKTKSDLLEKLASLDGLTEIPNRRAFDAALERQWNQSKRNGMPLSLLIADIDHFKQFNDYYGHPLGDDCLKKVSASLRTTTHRPEDLVARLGGEEFAILLPNTDAIGAMIRADQYRQAVENLKTPHILNEPYRLVTISIGVATLQPHARDDVSTLLGAADNALYQAKHQGRNRVCGHNKQTFDAPSGDVNT</sequence>
<comment type="catalytic activity">
    <reaction evidence="3">
        <text>2 GTP = 3',3'-c-di-GMP + 2 diphosphate</text>
        <dbReference type="Rhea" id="RHEA:24898"/>
        <dbReference type="ChEBI" id="CHEBI:33019"/>
        <dbReference type="ChEBI" id="CHEBI:37565"/>
        <dbReference type="ChEBI" id="CHEBI:58805"/>
        <dbReference type="EC" id="2.7.7.65"/>
    </reaction>
</comment>
<dbReference type="EMBL" id="LUUK01000225">
    <property type="protein sequence ID" value="OAI11959.1"/>
    <property type="molecule type" value="Genomic_DNA"/>
</dbReference>
<feature type="domain" description="Response regulatory" evidence="5">
    <location>
        <begin position="8"/>
        <end position="123"/>
    </location>
</feature>
<evidence type="ECO:0000256" key="2">
    <source>
        <dbReference type="ARBA" id="ARBA00012528"/>
    </source>
</evidence>
<dbReference type="SMART" id="SM00267">
    <property type="entry name" value="GGDEF"/>
    <property type="match status" value="1"/>
</dbReference>